<dbReference type="PANTHER" id="PTHR43948">
    <property type="entry name" value="DNAJ HOMOLOG SUBFAMILY B"/>
    <property type="match status" value="1"/>
</dbReference>
<accession>A0A6C0J670</accession>
<dbReference type="CDD" id="cd06257">
    <property type="entry name" value="DnaJ"/>
    <property type="match status" value="1"/>
</dbReference>
<dbReference type="SUPFAM" id="SSF46565">
    <property type="entry name" value="Chaperone J-domain"/>
    <property type="match status" value="1"/>
</dbReference>
<dbReference type="GO" id="GO:0051087">
    <property type="term" value="F:protein-folding chaperone binding"/>
    <property type="evidence" value="ECO:0007669"/>
    <property type="project" value="TreeGrafter"/>
</dbReference>
<dbReference type="PROSITE" id="PS50076">
    <property type="entry name" value="DNAJ_2"/>
    <property type="match status" value="1"/>
</dbReference>
<evidence type="ECO:0000259" key="2">
    <source>
        <dbReference type="PROSITE" id="PS50076"/>
    </source>
</evidence>
<dbReference type="GO" id="GO:0044183">
    <property type="term" value="F:protein folding chaperone"/>
    <property type="evidence" value="ECO:0007669"/>
    <property type="project" value="TreeGrafter"/>
</dbReference>
<reference evidence="3" key="1">
    <citation type="journal article" date="2020" name="Nature">
        <title>Giant virus diversity and host interactions through global metagenomics.</title>
        <authorList>
            <person name="Schulz F."/>
            <person name="Roux S."/>
            <person name="Paez-Espino D."/>
            <person name="Jungbluth S."/>
            <person name="Walsh D.A."/>
            <person name="Denef V.J."/>
            <person name="McMahon K.D."/>
            <person name="Konstantinidis K.T."/>
            <person name="Eloe-Fadrosh E.A."/>
            <person name="Kyrpides N.C."/>
            <person name="Woyke T."/>
        </authorList>
    </citation>
    <scope>NUCLEOTIDE SEQUENCE</scope>
    <source>
        <strain evidence="3">GVMAG-M-3300025860-20</strain>
    </source>
</reference>
<dbReference type="PRINTS" id="PR00625">
    <property type="entry name" value="JDOMAIN"/>
</dbReference>
<name>A0A6C0J670_9ZZZZ</name>
<dbReference type="PANTHER" id="PTHR43948:SF10">
    <property type="entry name" value="MRJ, ISOFORM E"/>
    <property type="match status" value="1"/>
</dbReference>
<dbReference type="Gene3D" id="1.10.287.110">
    <property type="entry name" value="DnaJ domain"/>
    <property type="match status" value="1"/>
</dbReference>
<dbReference type="AlphaFoldDB" id="A0A6C0J670"/>
<feature type="domain" description="J" evidence="2">
    <location>
        <begin position="7"/>
        <end position="75"/>
    </location>
</feature>
<dbReference type="GO" id="GO:0051082">
    <property type="term" value="F:unfolded protein binding"/>
    <property type="evidence" value="ECO:0007669"/>
    <property type="project" value="TreeGrafter"/>
</dbReference>
<dbReference type="GO" id="GO:0005737">
    <property type="term" value="C:cytoplasm"/>
    <property type="evidence" value="ECO:0007669"/>
    <property type="project" value="TreeGrafter"/>
</dbReference>
<protein>
    <recommendedName>
        <fullName evidence="2">J domain-containing protein</fullName>
    </recommendedName>
</protein>
<evidence type="ECO:0000256" key="1">
    <source>
        <dbReference type="SAM" id="MobiDB-lite"/>
    </source>
</evidence>
<evidence type="ECO:0000313" key="3">
    <source>
        <dbReference type="EMBL" id="QHU00370.1"/>
    </source>
</evidence>
<organism evidence="3">
    <name type="scientific">viral metagenome</name>
    <dbReference type="NCBI Taxonomy" id="1070528"/>
    <lineage>
        <taxon>unclassified sequences</taxon>
        <taxon>metagenomes</taxon>
        <taxon>organismal metagenomes</taxon>
    </lineage>
</organism>
<dbReference type="InterPro" id="IPR036869">
    <property type="entry name" value="J_dom_sf"/>
</dbReference>
<dbReference type="SMART" id="SM00271">
    <property type="entry name" value="DnaJ"/>
    <property type="match status" value="1"/>
</dbReference>
<feature type="region of interest" description="Disordered" evidence="1">
    <location>
        <begin position="322"/>
        <end position="349"/>
    </location>
</feature>
<proteinExistence type="predicted"/>
<sequence>MSKKFVDYYTLLDVKRESTKEQIKEAFMTQALKWHPEKAENDEDKKLHTKIYADLQQAYKVLSNDETRKMYKDSQQNTIDDFRTQKRDVGYQKSDKYSSKTGTGIKFDSSVFSDAFNNTRNKEDLQALNQFHNSINNDVVTDQDIQSLIKQRETERDLLESNTVSLYNNEKFNNNTFNQAFDFQKAQQASTSLQEINNVQGMFSSGGLMEDDGMAGLGMSNGMDFLSNQSMDNIVNGVGFNPSSGFNMEQFNNTDIPYGSEPILSSNDIADRMLAVQEDRVRLANIDRKQFSTEASEIEKMYSGLFVPRDVEGLDAPAKLSVKPEAGDEGETEEKQTNIPKTIALKKIN</sequence>
<dbReference type="GO" id="GO:0005634">
    <property type="term" value="C:nucleus"/>
    <property type="evidence" value="ECO:0007669"/>
    <property type="project" value="TreeGrafter"/>
</dbReference>
<dbReference type="Pfam" id="PF00226">
    <property type="entry name" value="DnaJ"/>
    <property type="match status" value="1"/>
</dbReference>
<dbReference type="InterPro" id="IPR001623">
    <property type="entry name" value="DnaJ_domain"/>
</dbReference>
<dbReference type="EMBL" id="MN740327">
    <property type="protein sequence ID" value="QHU00370.1"/>
    <property type="molecule type" value="Genomic_DNA"/>
</dbReference>